<organism evidence="1 2">
    <name type="scientific">Deefgea salmonis</name>
    <dbReference type="NCBI Taxonomy" id="2875502"/>
    <lineage>
        <taxon>Bacteria</taxon>
        <taxon>Pseudomonadati</taxon>
        <taxon>Pseudomonadota</taxon>
        <taxon>Betaproteobacteria</taxon>
        <taxon>Neisseriales</taxon>
        <taxon>Chitinibacteraceae</taxon>
        <taxon>Deefgea</taxon>
    </lineage>
</organism>
<sequence>MKQSSFYIKNNICLKQGLASALIGALLTTGCGGGGSSPTAVAIPTATPIQTPTPTATAWPTTNPVPASVGVDKSYYTKYLDAGGIAIVANGSVSDEALWRMQAIVLKMTAKRPDIRKVLAEKIHVSIIPKNAELTSIPEYINLSANNPGVDWNARARGLGPNNILPLMSCGEENIIRSIENRYPNEDICVHEFAHAIMYPAMNTVIPNSEQIIVDLWNKAVATGAFANTYAITNQNEYFATAVQDWYNVNECKKVPDGNHGPVCTNETLKIADPSMYDFLSSLFNNP</sequence>
<keyword evidence="2" id="KW-1185">Reference proteome</keyword>
<dbReference type="InterPro" id="IPR024079">
    <property type="entry name" value="MetalloPept_cat_dom_sf"/>
</dbReference>
<protein>
    <submittedName>
        <fullName evidence="1">Uncharacterized protein</fullName>
    </submittedName>
</protein>
<dbReference type="Proteomes" id="UP001198034">
    <property type="component" value="Unassembled WGS sequence"/>
</dbReference>
<dbReference type="SUPFAM" id="SSF55486">
    <property type="entry name" value="Metalloproteases ('zincins'), catalytic domain"/>
    <property type="match status" value="1"/>
</dbReference>
<dbReference type="PROSITE" id="PS51257">
    <property type="entry name" value="PROKAR_LIPOPROTEIN"/>
    <property type="match status" value="1"/>
</dbReference>
<dbReference type="RefSeq" id="WP_226763484.1">
    <property type="nucleotide sequence ID" value="NZ_JAJAWG010000002.1"/>
</dbReference>
<gene>
    <name evidence="1" type="ORF">LG219_05255</name>
</gene>
<evidence type="ECO:0000313" key="1">
    <source>
        <dbReference type="EMBL" id="MCB5195694.1"/>
    </source>
</evidence>
<dbReference type="Gene3D" id="3.40.390.10">
    <property type="entry name" value="Collagenase (Catalytic Domain)"/>
    <property type="match status" value="1"/>
</dbReference>
<reference evidence="1 2" key="1">
    <citation type="submission" date="2021-10" db="EMBL/GenBank/DDBJ databases">
        <authorList>
            <person name="Chen M."/>
        </authorList>
    </citation>
    <scope>NUCLEOTIDE SEQUENCE [LARGE SCALE GENOMIC DNA]</scope>
    <source>
        <strain evidence="1 2">H3-26</strain>
    </source>
</reference>
<comment type="caution">
    <text evidence="1">The sequence shown here is derived from an EMBL/GenBank/DDBJ whole genome shotgun (WGS) entry which is preliminary data.</text>
</comment>
<evidence type="ECO:0000313" key="2">
    <source>
        <dbReference type="Proteomes" id="UP001198034"/>
    </source>
</evidence>
<name>A0ABS8BIZ9_9NEIS</name>
<accession>A0ABS8BIZ9</accession>
<dbReference type="EMBL" id="JAJAWG010000002">
    <property type="protein sequence ID" value="MCB5195694.1"/>
    <property type="molecule type" value="Genomic_DNA"/>
</dbReference>
<proteinExistence type="predicted"/>